<dbReference type="SUPFAM" id="SSF53822">
    <property type="entry name" value="Periplasmic binding protein-like I"/>
    <property type="match status" value="1"/>
</dbReference>
<dbReference type="PANTHER" id="PTHR30483:SF38">
    <property type="entry name" value="BLR7848 PROTEIN"/>
    <property type="match status" value="1"/>
</dbReference>
<evidence type="ECO:0000256" key="2">
    <source>
        <dbReference type="ARBA" id="ARBA00022729"/>
    </source>
</evidence>
<evidence type="ECO:0000313" key="5">
    <source>
        <dbReference type="EMBL" id="KWX05500.1"/>
    </source>
</evidence>
<proteinExistence type="inferred from homology"/>
<reference evidence="6 8" key="2">
    <citation type="submission" date="2015-02" db="EMBL/GenBank/DDBJ databases">
        <title>Physiological reanalysis, assessment of diazotrophy, and genome sequences of multiple isolates of Streptomyces thermoautotrophicus.</title>
        <authorList>
            <person name="MacKellar D.C."/>
            <person name="Lieber L."/>
            <person name="Norman J."/>
            <person name="Bolger A."/>
            <person name="Tobin C."/>
            <person name="Murray J.W."/>
            <person name="Prell J."/>
        </authorList>
    </citation>
    <scope>NUCLEOTIDE SEQUENCE [LARGE SCALE GENOMIC DNA]</scope>
    <source>
        <strain evidence="6 8">UBT1</strain>
    </source>
</reference>
<dbReference type="Gene3D" id="3.40.50.2300">
    <property type="match status" value="2"/>
</dbReference>
<gene>
    <name evidence="5" type="ORF">TH66_02135</name>
    <name evidence="6" type="ORF">TR74_17420</name>
</gene>
<comment type="similarity">
    <text evidence="1">Belongs to the leucine-binding protein family.</text>
</comment>
<feature type="domain" description="Leucine-binding protein" evidence="4">
    <location>
        <begin position="34"/>
        <end position="376"/>
    </location>
</feature>
<dbReference type="EMBL" id="JYIJ01000011">
    <property type="protein sequence ID" value="KWX05500.1"/>
    <property type="molecule type" value="Genomic_DNA"/>
</dbReference>
<evidence type="ECO:0000256" key="1">
    <source>
        <dbReference type="ARBA" id="ARBA00010062"/>
    </source>
</evidence>
<dbReference type="CDD" id="cd06333">
    <property type="entry name" value="PBP1_ABC_RPA1789-like"/>
    <property type="match status" value="1"/>
</dbReference>
<feature type="chain" id="PRO_5010447080" description="Leucine-binding protein domain-containing protein" evidence="3">
    <location>
        <begin position="22"/>
        <end position="399"/>
    </location>
</feature>
<feature type="signal peptide" evidence="3">
    <location>
        <begin position="1"/>
        <end position="21"/>
    </location>
</feature>
<dbReference type="InterPro" id="IPR051010">
    <property type="entry name" value="BCAA_transport"/>
</dbReference>
<evidence type="ECO:0000313" key="6">
    <source>
        <dbReference type="EMBL" id="KWX07838.1"/>
    </source>
</evidence>
<organism evidence="6 7">
    <name type="scientific">Carbonactinospora thermoautotrophica</name>
    <dbReference type="NCBI Taxonomy" id="1469144"/>
    <lineage>
        <taxon>Bacteria</taxon>
        <taxon>Bacillati</taxon>
        <taxon>Actinomycetota</taxon>
        <taxon>Actinomycetes</taxon>
        <taxon>Kitasatosporales</taxon>
        <taxon>Carbonactinosporaceae</taxon>
        <taxon>Carbonactinospora</taxon>
    </lineage>
</organism>
<sequence>MRRTRAALIAVAVGVATLASACGGAGNAGGGDGTYKIGALLGLTGSYAALGEQSQKAINLYVEKINAAGGINGRKLEVVFADTTSSESEAVNQLRKLVTQDKVLAVVGPNSSGESIAVKPISLSLRTPVIALASSDSIITPADQAKYIFKHFPSTEDSLRAQLEYAKSQSWTKVAILAANNGYGQEPLRLLPKVINEYGLQLVASETFPPNATDMSAQLSSIARTQPDVLLVWAVNPANAIVAKNAKDIGFKAKLFHSPGGGTPLYVQTAKGATEDTLVQGSKIAAPDQIEPSDRQYKVIQDFVSAYRSKYGSLPDQFASNGWDGMTLITAALEKAQVNPGNVQQARDKLRESLENNIKDFAGVNAIYSFNADWHGPRGIEGLAVLGVRDQKFTLVKAY</sequence>
<evidence type="ECO:0000313" key="8">
    <source>
        <dbReference type="Proteomes" id="UP000070659"/>
    </source>
</evidence>
<dbReference type="PANTHER" id="PTHR30483">
    <property type="entry name" value="LEUCINE-SPECIFIC-BINDING PROTEIN"/>
    <property type="match status" value="1"/>
</dbReference>
<dbReference type="RefSeq" id="WP_067068201.1">
    <property type="nucleotide sequence ID" value="NZ_JYIJ01000011.1"/>
</dbReference>
<dbReference type="Pfam" id="PF13458">
    <property type="entry name" value="Peripla_BP_6"/>
    <property type="match status" value="1"/>
</dbReference>
<evidence type="ECO:0000259" key="4">
    <source>
        <dbReference type="Pfam" id="PF13458"/>
    </source>
</evidence>
<dbReference type="InterPro" id="IPR028082">
    <property type="entry name" value="Peripla_BP_I"/>
</dbReference>
<evidence type="ECO:0000256" key="3">
    <source>
        <dbReference type="SAM" id="SignalP"/>
    </source>
</evidence>
<accession>A0A132NCK4</accession>
<dbReference type="InterPro" id="IPR028081">
    <property type="entry name" value="Leu-bd"/>
</dbReference>
<protein>
    <recommendedName>
        <fullName evidence="4">Leucine-binding protein domain-containing protein</fullName>
    </recommendedName>
</protein>
<dbReference type="AlphaFoldDB" id="A0A132NCK4"/>
<dbReference type="PROSITE" id="PS51257">
    <property type="entry name" value="PROKAR_LIPOPROTEIN"/>
    <property type="match status" value="1"/>
</dbReference>
<comment type="caution">
    <text evidence="6">The sequence shown here is derived from an EMBL/GenBank/DDBJ whole genome shotgun (WGS) entry which is preliminary data.</text>
</comment>
<dbReference type="PATRIC" id="fig|1469144.8.peg.5057"/>
<keyword evidence="2 3" id="KW-0732">Signal</keyword>
<reference evidence="7" key="1">
    <citation type="submission" date="2015-02" db="EMBL/GenBank/DDBJ databases">
        <title>Physiological reanalysis, assessment of diazotrophy, and genome sequences of multiple isolates of Streptomyces thermoautotrophicus.</title>
        <authorList>
            <person name="MacKellar D.C."/>
            <person name="Lieber L."/>
            <person name="Norman J."/>
            <person name="Bolger A."/>
            <person name="Tobin C."/>
            <person name="Murray J.W."/>
            <person name="Friesen M."/>
            <person name="Prell J."/>
        </authorList>
    </citation>
    <scope>NUCLEOTIDE SEQUENCE [LARGE SCALE GENOMIC DNA]</scope>
    <source>
        <strain evidence="7">UBT1</strain>
    </source>
</reference>
<evidence type="ECO:0000313" key="7">
    <source>
        <dbReference type="Proteomes" id="UP000070598"/>
    </source>
</evidence>
<dbReference type="Proteomes" id="UP000070598">
    <property type="component" value="Unassembled WGS sequence"/>
</dbReference>
<dbReference type="Proteomes" id="UP000070659">
    <property type="component" value="Unassembled WGS sequence"/>
</dbReference>
<name>A0A132NCK4_9ACTN</name>
<dbReference type="EMBL" id="JYIK01001031">
    <property type="protein sequence ID" value="KWX07838.1"/>
    <property type="molecule type" value="Genomic_DNA"/>
</dbReference>